<dbReference type="GO" id="GO:0005886">
    <property type="term" value="C:plasma membrane"/>
    <property type="evidence" value="ECO:0007669"/>
    <property type="project" value="TreeGrafter"/>
</dbReference>
<name>A0A151JNQ2_9HYME</name>
<keyword evidence="8" id="KW-1185">Reference proteome</keyword>
<evidence type="ECO:0000313" key="7">
    <source>
        <dbReference type="EMBL" id="KYN27991.1"/>
    </source>
</evidence>
<dbReference type="PANTHER" id="PTHR19282:SF552">
    <property type="entry name" value="TETRASPANIN"/>
    <property type="match status" value="1"/>
</dbReference>
<evidence type="ECO:0000313" key="8">
    <source>
        <dbReference type="Proteomes" id="UP000078492"/>
    </source>
</evidence>
<keyword evidence="4 6" id="KW-1133">Transmembrane helix</keyword>
<organism evidence="7 8">
    <name type="scientific">Trachymyrmex cornetzi</name>
    <dbReference type="NCBI Taxonomy" id="471704"/>
    <lineage>
        <taxon>Eukaryota</taxon>
        <taxon>Metazoa</taxon>
        <taxon>Ecdysozoa</taxon>
        <taxon>Arthropoda</taxon>
        <taxon>Hexapoda</taxon>
        <taxon>Insecta</taxon>
        <taxon>Pterygota</taxon>
        <taxon>Neoptera</taxon>
        <taxon>Endopterygota</taxon>
        <taxon>Hymenoptera</taxon>
        <taxon>Apocrita</taxon>
        <taxon>Aculeata</taxon>
        <taxon>Formicoidea</taxon>
        <taxon>Formicidae</taxon>
        <taxon>Myrmicinae</taxon>
        <taxon>Trachymyrmex</taxon>
    </lineage>
</organism>
<evidence type="ECO:0000256" key="1">
    <source>
        <dbReference type="ARBA" id="ARBA00004141"/>
    </source>
</evidence>
<feature type="transmembrane region" description="Helical" evidence="6">
    <location>
        <begin position="87"/>
        <end position="106"/>
    </location>
</feature>
<proteinExistence type="inferred from homology"/>
<dbReference type="SUPFAM" id="SSF48652">
    <property type="entry name" value="Tetraspanin"/>
    <property type="match status" value="1"/>
</dbReference>
<protein>
    <submittedName>
        <fullName evidence="7">CD82 antigen</fullName>
    </submittedName>
</protein>
<keyword evidence="3 6" id="KW-0812">Transmembrane</keyword>
<dbReference type="Gene3D" id="1.10.1450.10">
    <property type="entry name" value="Tetraspanin"/>
    <property type="match status" value="1"/>
</dbReference>
<dbReference type="PANTHER" id="PTHR19282">
    <property type="entry name" value="TETRASPANIN"/>
    <property type="match status" value="1"/>
</dbReference>
<dbReference type="InterPro" id="IPR018503">
    <property type="entry name" value="Tetraspanin_CS"/>
</dbReference>
<dbReference type="Proteomes" id="UP000078492">
    <property type="component" value="Unassembled WGS sequence"/>
</dbReference>
<dbReference type="CDD" id="cd03156">
    <property type="entry name" value="uroplakin_I_like_LEL"/>
    <property type="match status" value="1"/>
</dbReference>
<keyword evidence="5 6" id="KW-0472">Membrane</keyword>
<evidence type="ECO:0000256" key="5">
    <source>
        <dbReference type="ARBA" id="ARBA00023136"/>
    </source>
</evidence>
<feature type="transmembrane region" description="Helical" evidence="6">
    <location>
        <begin position="134"/>
        <end position="154"/>
    </location>
</feature>
<accession>A0A151JNQ2</accession>
<feature type="transmembrane region" description="Helical" evidence="6">
    <location>
        <begin position="166"/>
        <end position="189"/>
    </location>
</feature>
<evidence type="ECO:0000256" key="6">
    <source>
        <dbReference type="SAM" id="Phobius"/>
    </source>
</evidence>
<dbReference type="AlphaFoldDB" id="A0A151JNQ2"/>
<comment type="similarity">
    <text evidence="2">Belongs to the tetraspanin (TM4SF) family.</text>
</comment>
<dbReference type="Pfam" id="PF00335">
    <property type="entry name" value="Tetraspanin"/>
    <property type="match status" value="1"/>
</dbReference>
<feature type="transmembrane region" description="Helical" evidence="6">
    <location>
        <begin position="298"/>
        <end position="323"/>
    </location>
</feature>
<dbReference type="InterPro" id="IPR018499">
    <property type="entry name" value="Tetraspanin/Peripherin"/>
</dbReference>
<dbReference type="PRINTS" id="PR00259">
    <property type="entry name" value="TMFOUR"/>
</dbReference>
<dbReference type="STRING" id="471704.A0A151JNQ2"/>
<gene>
    <name evidence="7" type="ORF">ALC57_02602</name>
</gene>
<evidence type="ECO:0000256" key="4">
    <source>
        <dbReference type="ARBA" id="ARBA00022989"/>
    </source>
</evidence>
<evidence type="ECO:0000256" key="2">
    <source>
        <dbReference type="ARBA" id="ARBA00006840"/>
    </source>
</evidence>
<dbReference type="EMBL" id="KQ978844">
    <property type="protein sequence ID" value="KYN27991.1"/>
    <property type="molecule type" value="Genomic_DNA"/>
</dbReference>
<dbReference type="PROSITE" id="PS00421">
    <property type="entry name" value="TM4_1"/>
    <property type="match status" value="1"/>
</dbReference>
<comment type="subcellular location">
    <subcellularLocation>
        <location evidence="1">Membrane</location>
        <topology evidence="1">Multi-pass membrane protein</topology>
    </subcellularLocation>
</comment>
<dbReference type="InterPro" id="IPR008952">
    <property type="entry name" value="Tetraspanin_EC2_sf"/>
</dbReference>
<evidence type="ECO:0000256" key="3">
    <source>
        <dbReference type="ARBA" id="ARBA00022692"/>
    </source>
</evidence>
<reference evidence="7 8" key="1">
    <citation type="submission" date="2015-09" db="EMBL/GenBank/DDBJ databases">
        <title>Trachymyrmex cornetzi WGS genome.</title>
        <authorList>
            <person name="Nygaard S."/>
            <person name="Hu H."/>
            <person name="Boomsma J."/>
            <person name="Zhang G."/>
        </authorList>
    </citation>
    <scope>NUCLEOTIDE SEQUENCE [LARGE SCALE GENOMIC DNA]</scope>
    <source>
        <strain evidence="7">Tcor2-1</strain>
        <tissue evidence="7">Whole body</tissue>
    </source>
</reference>
<sequence>MYRCSVEDWDWSLFQEFHPEDYQQKIAFSREIPNVEQINDEKSEKTEWMKHSLRCASTLKQKLRIVRSGCDIYMYVVMLKQERAREFNIYEIAGGAALTVGIWLFADRTSFTNLIAKLDQSDLLTKTDADVIKMMAYILIIAGALTFIISFLGYCGAMFESRCLLCVYGILILVVLILECVVVGLAFGLKGDVEKGTQDFLKDTITKYYATTSDKIDTMTVAWDGIMSKLHCCGVENYRDFSENKNWTTMVGKMVPDACCIKENDVLKDSTCPINPTSFNTYQTGCYKAIMTAIEENAAIVIGVAATLVFVEVLVIILALYLACCYWRPQHGRLGVKVTY</sequence>